<dbReference type="Proteomes" id="UP000298390">
    <property type="component" value="Unassembled WGS sequence"/>
</dbReference>
<feature type="transmembrane region" description="Helical" evidence="1">
    <location>
        <begin position="144"/>
        <end position="170"/>
    </location>
</feature>
<proteinExistence type="predicted"/>
<keyword evidence="1" id="KW-0812">Transmembrane</keyword>
<sequence>MLFHLINGGTYGRRTRVFLNSPDGLAPVTAFTALRAFAISGRSVTLASAILLWSLPVVATEVYELVLSVPVDVQWPIGCVISFTGNQKLESPLFIAGQATAIVPEVLMIAVIWHHAFRVTTADGVRQARFNPPFTTILIRDGSVYFVASFVIIVLNVASSAITVRIIVALPMSTLTLSP</sequence>
<keyword evidence="1" id="KW-0472">Membrane</keyword>
<protein>
    <submittedName>
        <fullName evidence="2">Uncharacterized protein</fullName>
    </submittedName>
</protein>
<reference evidence="2 3" key="1">
    <citation type="submission" date="2019-01" db="EMBL/GenBank/DDBJ databases">
        <title>Genome sequencing of the rare red list fungi Fomitopsis rosea.</title>
        <authorList>
            <person name="Buettner E."/>
            <person name="Kellner H."/>
        </authorList>
    </citation>
    <scope>NUCLEOTIDE SEQUENCE [LARGE SCALE GENOMIC DNA]</scope>
    <source>
        <strain evidence="2 3">DSM 105464</strain>
    </source>
</reference>
<gene>
    <name evidence="2" type="ORF">EVJ58_g2257</name>
</gene>
<evidence type="ECO:0000313" key="3">
    <source>
        <dbReference type="Proteomes" id="UP000298390"/>
    </source>
</evidence>
<evidence type="ECO:0000256" key="1">
    <source>
        <dbReference type="SAM" id="Phobius"/>
    </source>
</evidence>
<evidence type="ECO:0000313" key="2">
    <source>
        <dbReference type="EMBL" id="TFY64994.1"/>
    </source>
</evidence>
<comment type="caution">
    <text evidence="2">The sequence shown here is derived from an EMBL/GenBank/DDBJ whole genome shotgun (WGS) entry which is preliminary data.</text>
</comment>
<name>A0A4Y9YRD2_9APHY</name>
<dbReference type="AlphaFoldDB" id="A0A4Y9YRD2"/>
<keyword evidence="1" id="KW-1133">Transmembrane helix</keyword>
<organism evidence="2 3">
    <name type="scientific">Rhodofomes roseus</name>
    <dbReference type="NCBI Taxonomy" id="34475"/>
    <lineage>
        <taxon>Eukaryota</taxon>
        <taxon>Fungi</taxon>
        <taxon>Dikarya</taxon>
        <taxon>Basidiomycota</taxon>
        <taxon>Agaricomycotina</taxon>
        <taxon>Agaricomycetes</taxon>
        <taxon>Polyporales</taxon>
        <taxon>Rhodofomes</taxon>
    </lineage>
</organism>
<accession>A0A4Y9YRD2</accession>
<dbReference type="EMBL" id="SEKV01000081">
    <property type="protein sequence ID" value="TFY64994.1"/>
    <property type="molecule type" value="Genomic_DNA"/>
</dbReference>